<protein>
    <submittedName>
        <fullName evidence="3">Prepilin-type N-terminal cleavage/methylation domain-containing protein</fullName>
    </submittedName>
</protein>
<proteinExistence type="predicted"/>
<feature type="region of interest" description="Disordered" evidence="1">
    <location>
        <begin position="167"/>
        <end position="194"/>
    </location>
</feature>
<evidence type="ECO:0000256" key="1">
    <source>
        <dbReference type="SAM" id="MobiDB-lite"/>
    </source>
</evidence>
<name>A0ABW2QJT3_9BURK</name>
<feature type="transmembrane region" description="Helical" evidence="2">
    <location>
        <begin position="20"/>
        <end position="41"/>
    </location>
</feature>
<evidence type="ECO:0000313" key="3">
    <source>
        <dbReference type="EMBL" id="MFC7409704.1"/>
    </source>
</evidence>
<dbReference type="NCBIfam" id="TIGR02532">
    <property type="entry name" value="IV_pilin_GFxxxE"/>
    <property type="match status" value="1"/>
</dbReference>
<keyword evidence="4" id="KW-1185">Reference proteome</keyword>
<dbReference type="PROSITE" id="PS00409">
    <property type="entry name" value="PROKAR_NTER_METHYL"/>
    <property type="match status" value="1"/>
</dbReference>
<dbReference type="Pfam" id="PF07963">
    <property type="entry name" value="N_methyl"/>
    <property type="match status" value="1"/>
</dbReference>
<accession>A0ABW2QJT3</accession>
<evidence type="ECO:0000313" key="4">
    <source>
        <dbReference type="Proteomes" id="UP001596501"/>
    </source>
</evidence>
<dbReference type="InterPro" id="IPR012902">
    <property type="entry name" value="N_methyl_site"/>
</dbReference>
<reference evidence="4" key="1">
    <citation type="journal article" date="2019" name="Int. J. Syst. Evol. Microbiol.">
        <title>The Global Catalogue of Microorganisms (GCM) 10K type strain sequencing project: providing services to taxonomists for standard genome sequencing and annotation.</title>
        <authorList>
            <consortium name="The Broad Institute Genomics Platform"/>
            <consortium name="The Broad Institute Genome Sequencing Center for Infectious Disease"/>
            <person name="Wu L."/>
            <person name="Ma J."/>
        </authorList>
    </citation>
    <scope>NUCLEOTIDE SEQUENCE [LARGE SCALE GENOMIC DNA]</scope>
    <source>
        <strain evidence="4">CGMCC 1.12371</strain>
    </source>
</reference>
<gene>
    <name evidence="3" type="ORF">ACFQPB_12605</name>
</gene>
<keyword evidence="2" id="KW-0812">Transmembrane</keyword>
<dbReference type="EMBL" id="JBHTCA010000008">
    <property type="protein sequence ID" value="MFC7409704.1"/>
    <property type="molecule type" value="Genomic_DNA"/>
</dbReference>
<sequence length="391" mass="42325">MNTARGLHARLQHPWPRTAAGFTLIEVLIALLLVGAGLLAMSGLQSNLSRHTDLSRQRGEATLLAQAGMETLRHQSHLPTANLGLTAQEPQRNPLTGGSESIASDHFNTRYTRLWTVQGDVADVLRPVTVELHWSDREGTDQQLRLHSALPATQPLHSAKAGLRPATTASPWRAPQQRHATIPPTARHDGPGRSRLDIENRWRLVFDNTTGLVIEMCGTGDSGSDLNLCHAIQALLLSGHLSRSTPDLPWPTGMDVSGLSGVAGHATCLLLLQPTGAGDSDGAQHYVCLLPLQAGQTQWQGKPRWRGLPTNDTLLVCRYEYAATGGADEAQRNVQGPDGYGPVSRSLAQQNYRLHRAAGDALCPPDNPSTFRWAVHQDCRAGQAHADRDCP</sequence>
<evidence type="ECO:0000256" key="2">
    <source>
        <dbReference type="SAM" id="Phobius"/>
    </source>
</evidence>
<organism evidence="3 4">
    <name type="scientific">Hydrogenophaga atypica</name>
    <dbReference type="NCBI Taxonomy" id="249409"/>
    <lineage>
        <taxon>Bacteria</taxon>
        <taxon>Pseudomonadati</taxon>
        <taxon>Pseudomonadota</taxon>
        <taxon>Betaproteobacteria</taxon>
        <taxon>Burkholderiales</taxon>
        <taxon>Comamonadaceae</taxon>
        <taxon>Hydrogenophaga</taxon>
    </lineage>
</organism>
<dbReference type="RefSeq" id="WP_382223754.1">
    <property type="nucleotide sequence ID" value="NZ_JBHTCA010000008.1"/>
</dbReference>
<comment type="caution">
    <text evidence="3">The sequence shown here is derived from an EMBL/GenBank/DDBJ whole genome shotgun (WGS) entry which is preliminary data.</text>
</comment>
<keyword evidence="2" id="KW-0472">Membrane</keyword>
<dbReference type="Proteomes" id="UP001596501">
    <property type="component" value="Unassembled WGS sequence"/>
</dbReference>
<keyword evidence="2" id="KW-1133">Transmembrane helix</keyword>